<keyword evidence="2" id="KW-1185">Reference proteome</keyword>
<sequence>MFLERCLGVLKQRDGGLEVRIAHAACTAICCWFDRCERAPRFLSDEQASGIAESGTAFLKCLEILARIGVSEGKLRWKLLPKAHAMAHLIEDQVKEKLNCRFYHCYTDEDFIGQWKKLVIR</sequence>
<feature type="non-terminal residue" evidence="1">
    <location>
        <position position="1"/>
    </location>
</feature>
<dbReference type="AlphaFoldDB" id="A0A812UUG5"/>
<name>A0A812UUG5_SYMPI</name>
<evidence type="ECO:0000313" key="2">
    <source>
        <dbReference type="Proteomes" id="UP000649617"/>
    </source>
</evidence>
<dbReference type="Proteomes" id="UP000649617">
    <property type="component" value="Unassembled WGS sequence"/>
</dbReference>
<proteinExistence type="predicted"/>
<evidence type="ECO:0000313" key="1">
    <source>
        <dbReference type="EMBL" id="CAE7587022.1"/>
    </source>
</evidence>
<gene>
    <name evidence="1" type="ORF">SPIL2461_LOCUS15658</name>
</gene>
<dbReference type="EMBL" id="CAJNIZ010039091">
    <property type="protein sequence ID" value="CAE7587022.1"/>
    <property type="molecule type" value="Genomic_DNA"/>
</dbReference>
<protein>
    <submittedName>
        <fullName evidence="1">Uncharacterized protein</fullName>
    </submittedName>
</protein>
<accession>A0A812UUG5</accession>
<comment type="caution">
    <text evidence="1">The sequence shown here is derived from an EMBL/GenBank/DDBJ whole genome shotgun (WGS) entry which is preliminary data.</text>
</comment>
<reference evidence="1" key="1">
    <citation type="submission" date="2021-02" db="EMBL/GenBank/DDBJ databases">
        <authorList>
            <person name="Dougan E. K."/>
            <person name="Rhodes N."/>
            <person name="Thang M."/>
            <person name="Chan C."/>
        </authorList>
    </citation>
    <scope>NUCLEOTIDE SEQUENCE</scope>
</reference>
<organism evidence="1 2">
    <name type="scientific">Symbiodinium pilosum</name>
    <name type="common">Dinoflagellate</name>
    <dbReference type="NCBI Taxonomy" id="2952"/>
    <lineage>
        <taxon>Eukaryota</taxon>
        <taxon>Sar</taxon>
        <taxon>Alveolata</taxon>
        <taxon>Dinophyceae</taxon>
        <taxon>Suessiales</taxon>
        <taxon>Symbiodiniaceae</taxon>
        <taxon>Symbiodinium</taxon>
    </lineage>
</organism>
<dbReference type="OrthoDB" id="443685at2759"/>